<dbReference type="Proteomes" id="UP000603200">
    <property type="component" value="Unassembled WGS sequence"/>
</dbReference>
<dbReference type="InterPro" id="IPR036259">
    <property type="entry name" value="MFS_trans_sf"/>
</dbReference>
<comment type="subcellular location">
    <subcellularLocation>
        <location evidence="1">Cell membrane</location>
        <topology evidence="1">Multi-pass membrane protein</topology>
    </subcellularLocation>
</comment>
<dbReference type="Gene3D" id="1.20.1250.20">
    <property type="entry name" value="MFS general substrate transporter like domains"/>
    <property type="match status" value="2"/>
</dbReference>
<reference evidence="7 8" key="1">
    <citation type="submission" date="2021-01" db="EMBL/GenBank/DDBJ databases">
        <title>Whole genome shotgun sequence of Actinoplanes humidus NBRC 14915.</title>
        <authorList>
            <person name="Komaki H."/>
            <person name="Tamura T."/>
        </authorList>
    </citation>
    <scope>NUCLEOTIDE SEQUENCE [LARGE SCALE GENOMIC DNA]</scope>
    <source>
        <strain evidence="7 8">NBRC 14915</strain>
    </source>
</reference>
<keyword evidence="8" id="KW-1185">Reference proteome</keyword>
<dbReference type="InterPro" id="IPR020846">
    <property type="entry name" value="MFS_dom"/>
</dbReference>
<gene>
    <name evidence="7" type="ORF">Ahu01nite_007360</name>
</gene>
<dbReference type="PANTHER" id="PTHR23542">
    <property type="match status" value="1"/>
</dbReference>
<feature type="transmembrane region" description="Helical" evidence="5">
    <location>
        <begin position="283"/>
        <end position="300"/>
    </location>
</feature>
<protein>
    <submittedName>
        <fullName evidence="7">MFS transporter</fullName>
    </submittedName>
</protein>
<evidence type="ECO:0000256" key="4">
    <source>
        <dbReference type="ARBA" id="ARBA00023136"/>
    </source>
</evidence>
<feature type="transmembrane region" description="Helical" evidence="5">
    <location>
        <begin position="340"/>
        <end position="362"/>
    </location>
</feature>
<feature type="transmembrane region" description="Helical" evidence="5">
    <location>
        <begin position="306"/>
        <end position="328"/>
    </location>
</feature>
<dbReference type="EMBL" id="BOMN01000010">
    <property type="protein sequence ID" value="GIE17634.1"/>
    <property type="molecule type" value="Genomic_DNA"/>
</dbReference>
<dbReference type="PROSITE" id="PS50850">
    <property type="entry name" value="MFS"/>
    <property type="match status" value="1"/>
</dbReference>
<keyword evidence="4 5" id="KW-0472">Membrane</keyword>
<comment type="caution">
    <text evidence="7">The sequence shown here is derived from an EMBL/GenBank/DDBJ whole genome shotgun (WGS) entry which is preliminary data.</text>
</comment>
<dbReference type="InterPro" id="IPR011701">
    <property type="entry name" value="MFS"/>
</dbReference>
<feature type="transmembrane region" description="Helical" evidence="5">
    <location>
        <begin position="47"/>
        <end position="68"/>
    </location>
</feature>
<dbReference type="PANTHER" id="PTHR23542:SF1">
    <property type="entry name" value="MAJOR FACILITATOR SUPERFAMILY (MFS) PROFILE DOMAIN-CONTAINING PROTEIN"/>
    <property type="match status" value="1"/>
</dbReference>
<evidence type="ECO:0000256" key="3">
    <source>
        <dbReference type="ARBA" id="ARBA00022989"/>
    </source>
</evidence>
<feature type="transmembrane region" description="Helical" evidence="5">
    <location>
        <begin position="249"/>
        <end position="271"/>
    </location>
</feature>
<dbReference type="SUPFAM" id="SSF103473">
    <property type="entry name" value="MFS general substrate transporter"/>
    <property type="match status" value="1"/>
</dbReference>
<name>A0ABQ3ZGD1_9ACTN</name>
<accession>A0ABQ3ZGD1</accession>
<feature type="transmembrane region" description="Helical" evidence="5">
    <location>
        <begin position="222"/>
        <end position="243"/>
    </location>
</feature>
<organism evidence="7 8">
    <name type="scientific">Winogradskya humida</name>
    <dbReference type="NCBI Taxonomy" id="113566"/>
    <lineage>
        <taxon>Bacteria</taxon>
        <taxon>Bacillati</taxon>
        <taxon>Actinomycetota</taxon>
        <taxon>Actinomycetes</taxon>
        <taxon>Micromonosporales</taxon>
        <taxon>Micromonosporaceae</taxon>
        <taxon>Winogradskya</taxon>
    </lineage>
</organism>
<keyword evidence="2 5" id="KW-0812">Transmembrane</keyword>
<evidence type="ECO:0000259" key="6">
    <source>
        <dbReference type="PROSITE" id="PS50850"/>
    </source>
</evidence>
<dbReference type="Pfam" id="PF07690">
    <property type="entry name" value="MFS_1"/>
    <property type="match status" value="1"/>
</dbReference>
<keyword evidence="3 5" id="KW-1133">Transmembrane helix</keyword>
<feature type="transmembrane region" description="Helical" evidence="5">
    <location>
        <begin position="80"/>
        <end position="100"/>
    </location>
</feature>
<feature type="transmembrane region" description="Helical" evidence="5">
    <location>
        <begin position="368"/>
        <end position="387"/>
    </location>
</feature>
<evidence type="ECO:0000256" key="2">
    <source>
        <dbReference type="ARBA" id="ARBA00022692"/>
    </source>
</evidence>
<evidence type="ECO:0000313" key="8">
    <source>
        <dbReference type="Proteomes" id="UP000603200"/>
    </source>
</evidence>
<proteinExistence type="predicted"/>
<evidence type="ECO:0000256" key="5">
    <source>
        <dbReference type="SAM" id="Phobius"/>
    </source>
</evidence>
<sequence>MTVPSYRAVLNTPHAARTFSAALVGRLSYGIVYLSLVLAVTRATGSYAVAGIFTALFGLTSSVLSPLRARLIERYGLRRVLIPMAFAYASLLVAIAIATWRPGVAHPLLWVLAVAAGTCTPPLGPIMRSLWTDLVADEALRQRAFSLDTVCEELLYVTGPLLAGLLAAVVNPALGVAVSAALVVTGSVLLVTSPAVRAIEPSTAAVPATAAGTGNALLFRPVLVSAAVGMCLGALGLLVVAFADREQHLAAVAWVEAALAVGSVAGGLAYGAVTWRLPGEVRLPLLAIALGVSVGLAGLSGNLVVLVALVGVAGLFISPALTTAYLLADSAAAPGARLRAGAWVNTAYNVASSLGAALAGLLLGRVSVPVAFAVTAAVAVAGGVLVLRKSDSVRVVGAGRMAR</sequence>
<evidence type="ECO:0000313" key="7">
    <source>
        <dbReference type="EMBL" id="GIE17634.1"/>
    </source>
</evidence>
<feature type="transmembrane region" description="Helical" evidence="5">
    <location>
        <begin position="162"/>
        <end position="191"/>
    </location>
</feature>
<feature type="domain" description="Major facilitator superfamily (MFS) profile" evidence="6">
    <location>
        <begin position="217"/>
        <end position="403"/>
    </location>
</feature>
<feature type="transmembrane region" description="Helical" evidence="5">
    <location>
        <begin position="21"/>
        <end position="41"/>
    </location>
</feature>
<evidence type="ECO:0000256" key="1">
    <source>
        <dbReference type="ARBA" id="ARBA00004651"/>
    </source>
</evidence>